<name>M2AYQ9_9BACT</name>
<evidence type="ECO:0000313" key="1">
    <source>
        <dbReference type="EMBL" id="EMB17837.1"/>
    </source>
</evidence>
<keyword evidence="2" id="KW-1185">Reference proteome</keyword>
<comment type="caution">
    <text evidence="1">The sequence shown here is derived from an EMBL/GenBank/DDBJ whole genome shotgun (WGS) entry which is preliminary data.</text>
</comment>
<reference evidence="1" key="1">
    <citation type="submission" date="2012-11" db="EMBL/GenBank/DDBJ databases">
        <title>Permanent draft genomes of Rhodopirellula europaea strain SH398 and 6C.</title>
        <authorList>
            <person name="Richter M."/>
            <person name="Richter-Heitmann T."/>
            <person name="Frank C."/>
            <person name="Harder J."/>
            <person name="Glockner F.O."/>
        </authorList>
    </citation>
    <scope>NUCLEOTIDE SEQUENCE</scope>
    <source>
        <strain evidence="1">6C</strain>
    </source>
</reference>
<gene>
    <name evidence="1" type="ORF">RE6C_01468</name>
</gene>
<sequence>MTEHDPFNEPESAHPRARELMREPFFWDCVDEAAPFGSDEGNEAYYEWRSWREENPKAALTECFDWILAGNLHAYNESLASVAQIEMDVDNPDDAILGDQYDMFTLDTTIIATGLGQLMDEGVIDPSAKPFLHVAIKRQRNPKAGHYDGTTLDAIARVVNEA</sequence>
<evidence type="ECO:0000313" key="2">
    <source>
        <dbReference type="Proteomes" id="UP000011529"/>
    </source>
</evidence>
<organism evidence="1 2">
    <name type="scientific">Rhodopirellula europaea 6C</name>
    <dbReference type="NCBI Taxonomy" id="1263867"/>
    <lineage>
        <taxon>Bacteria</taxon>
        <taxon>Pseudomonadati</taxon>
        <taxon>Planctomycetota</taxon>
        <taxon>Planctomycetia</taxon>
        <taxon>Pirellulales</taxon>
        <taxon>Pirellulaceae</taxon>
        <taxon>Rhodopirellula</taxon>
    </lineage>
</organism>
<protein>
    <submittedName>
        <fullName evidence="1">Molybdate metabolism regulator</fullName>
    </submittedName>
</protein>
<dbReference type="AlphaFoldDB" id="M2AYQ9"/>
<dbReference type="EMBL" id="ANMO01000085">
    <property type="protein sequence ID" value="EMB17837.1"/>
    <property type="molecule type" value="Genomic_DNA"/>
</dbReference>
<dbReference type="PATRIC" id="fig|1263867.3.peg.1552"/>
<dbReference type="RefSeq" id="WP_008655143.1">
    <property type="nucleotide sequence ID" value="NZ_ANMO01000085.1"/>
</dbReference>
<proteinExistence type="predicted"/>
<dbReference type="Proteomes" id="UP000011529">
    <property type="component" value="Unassembled WGS sequence"/>
</dbReference>
<reference evidence="1" key="2">
    <citation type="journal article" date="2013" name="Mar. Genomics">
        <title>Expression of sulfatases in Rhodopirellula baltica and the diversity of sulfatases in the genus Rhodopirellula.</title>
        <authorList>
            <person name="Wegner C.E."/>
            <person name="Richter-Heitmann T."/>
            <person name="Klindworth A."/>
            <person name="Klockow C."/>
            <person name="Richter M."/>
            <person name="Achstetter T."/>
            <person name="Glockner F.O."/>
            <person name="Harder J."/>
        </authorList>
    </citation>
    <scope>NUCLEOTIDE SEQUENCE [LARGE SCALE GENOMIC DNA]</scope>
    <source>
        <strain evidence="1">6C</strain>
    </source>
</reference>
<accession>M2AYQ9</accession>